<name>A0A4Q7PG19_9FLAO</name>
<proteinExistence type="predicted"/>
<reference evidence="2 3" key="1">
    <citation type="submission" date="2019-02" db="EMBL/GenBank/DDBJ databases">
        <title>Genomic Encyclopedia of Type Strains, Phase IV (KMG-IV): sequencing the most valuable type-strain genomes for metagenomic binning, comparative biology and taxonomic classification.</title>
        <authorList>
            <person name="Goeker M."/>
        </authorList>
    </citation>
    <scope>NUCLEOTIDE SEQUENCE [LARGE SCALE GENOMIC DNA]</scope>
    <source>
        <strain evidence="2 3">DSM 17196</strain>
    </source>
</reference>
<dbReference type="Pfam" id="PF04738">
    <property type="entry name" value="Lant_dehydr_N"/>
    <property type="match status" value="1"/>
</dbReference>
<feature type="domain" description="Lantibiotic dehydratase N-terminal" evidence="1">
    <location>
        <begin position="35"/>
        <end position="672"/>
    </location>
</feature>
<comment type="caution">
    <text evidence="2">The sequence shown here is derived from an EMBL/GenBank/DDBJ whole genome shotgun (WGS) entry which is preliminary data.</text>
</comment>
<protein>
    <submittedName>
        <fullName evidence="2">Lantibiotic biosynthesis dehydratase-like protein</fullName>
    </submittedName>
</protein>
<organism evidence="2 3">
    <name type="scientific">Aquimarina brevivitae</name>
    <dbReference type="NCBI Taxonomy" id="323412"/>
    <lineage>
        <taxon>Bacteria</taxon>
        <taxon>Pseudomonadati</taxon>
        <taxon>Bacteroidota</taxon>
        <taxon>Flavobacteriia</taxon>
        <taxon>Flavobacteriales</taxon>
        <taxon>Flavobacteriaceae</taxon>
        <taxon>Aquimarina</taxon>
    </lineage>
</organism>
<dbReference type="AlphaFoldDB" id="A0A4Q7PG19"/>
<dbReference type="RefSeq" id="WP_165388986.1">
    <property type="nucleotide sequence ID" value="NZ_SGXE01000001.1"/>
</dbReference>
<accession>A0A4Q7PG19</accession>
<sequence>MKSNNPYSFFPSYVLRTPTLPLDRSLEHTIETYWQHPVFKEALYLASPELYAEVEKGLDQNKLNASLRYALLKYILRITNRCTPFGLFAGCSVGQFSKETSLKLATVKGYNRQTRFDMHFVVAWAQQLAKEPDIKKQLHWYPNNSLYKIGDQYRYVEYTYTKHNRREHSLEAVTHTPYLQKIIENAQNGTTVNELADLLVDDEITLDDALQFIDQLIDNQILVSQLEPTLTGEDFLMQIQTTLNQLEGTDAYVTFIKDLNGAIQDIDSTIGNPIEKYLTTNKIITDKGIDYEPKFLFQADLYPKAINNQLDQKWGYKTQRLLTALNKITFPSKDKNIDRFRSAFTKRYETREVPLTTALDTEIGIGYLQHQEASDSTPFLQGLNIPFSPSTSEQYQANLFHELLYKKLEDADLILELTDEDLIDFEADWSDLPDTMATMTELVTINGEEKMVCESIGGSSAANLLGRFTTGADDIYSLVRDITEKEQHMNPDSILAEIIHLPESRTGNVIRRANLRAYEIPYLGKSSVANTKQIPIEDLMIAVRGNTIILRSKKLNKRILPRLSNAHNYSAKSLPIYHFLCDLQHQNLRSGLAFSWGPILQKRPFLPRVIYKDFILAKARWIIPQKNIKAFLKLSDEDLIASITDWSTELNIPNLAQLVEGDNTLLIDFKNLLSIKMWLDTIKHKKQIILEEFLFTEDSLVTQNNKGFSNQIVISFYNQEKLKQYDN</sequence>
<evidence type="ECO:0000259" key="1">
    <source>
        <dbReference type="Pfam" id="PF04738"/>
    </source>
</evidence>
<gene>
    <name evidence="2" type="ORF">EV197_0641</name>
</gene>
<keyword evidence="3" id="KW-1185">Reference proteome</keyword>
<dbReference type="Proteomes" id="UP000292262">
    <property type="component" value="Unassembled WGS sequence"/>
</dbReference>
<evidence type="ECO:0000313" key="3">
    <source>
        <dbReference type="Proteomes" id="UP000292262"/>
    </source>
</evidence>
<dbReference type="EMBL" id="SGXE01000001">
    <property type="protein sequence ID" value="RZS99431.1"/>
    <property type="molecule type" value="Genomic_DNA"/>
</dbReference>
<dbReference type="InterPro" id="IPR006827">
    <property type="entry name" value="Lant_deHydtase_N"/>
</dbReference>
<evidence type="ECO:0000313" key="2">
    <source>
        <dbReference type="EMBL" id="RZS99431.1"/>
    </source>
</evidence>